<accession>A0A2I2KJX8</accession>
<dbReference type="AlphaFoldDB" id="A0A2I2KJX8"/>
<feature type="compositionally biased region" description="Basic and acidic residues" evidence="1">
    <location>
        <begin position="296"/>
        <end position="305"/>
    </location>
</feature>
<feature type="transmembrane region" description="Helical" evidence="2">
    <location>
        <begin position="51"/>
        <end position="76"/>
    </location>
</feature>
<keyword evidence="2" id="KW-0472">Membrane</keyword>
<dbReference type="OrthoDB" id="10018442at2"/>
<gene>
    <name evidence="3" type="ORF">FRACA_120017</name>
</gene>
<evidence type="ECO:0000256" key="2">
    <source>
        <dbReference type="SAM" id="Phobius"/>
    </source>
</evidence>
<feature type="transmembrane region" description="Helical" evidence="2">
    <location>
        <begin position="88"/>
        <end position="108"/>
    </location>
</feature>
<evidence type="ECO:0000256" key="1">
    <source>
        <dbReference type="SAM" id="MobiDB-lite"/>
    </source>
</evidence>
<dbReference type="EMBL" id="FZMO01000024">
    <property type="protein sequence ID" value="SNQ45954.1"/>
    <property type="molecule type" value="Genomic_DNA"/>
</dbReference>
<organism evidence="3 4">
    <name type="scientific">Frankia canadensis</name>
    <dbReference type="NCBI Taxonomy" id="1836972"/>
    <lineage>
        <taxon>Bacteria</taxon>
        <taxon>Bacillati</taxon>
        <taxon>Actinomycetota</taxon>
        <taxon>Actinomycetes</taxon>
        <taxon>Frankiales</taxon>
        <taxon>Frankiaceae</taxon>
        <taxon>Frankia</taxon>
    </lineage>
</organism>
<evidence type="ECO:0000313" key="4">
    <source>
        <dbReference type="Proteomes" id="UP000234331"/>
    </source>
</evidence>
<dbReference type="Proteomes" id="UP000234331">
    <property type="component" value="Unassembled WGS sequence"/>
</dbReference>
<feature type="region of interest" description="Disordered" evidence="1">
    <location>
        <begin position="238"/>
        <end position="399"/>
    </location>
</feature>
<keyword evidence="2" id="KW-0812">Transmembrane</keyword>
<feature type="compositionally biased region" description="Basic and acidic residues" evidence="1">
    <location>
        <begin position="272"/>
        <end position="286"/>
    </location>
</feature>
<name>A0A2I2KJX8_9ACTN</name>
<reference evidence="3 4" key="1">
    <citation type="submission" date="2017-06" db="EMBL/GenBank/DDBJ databases">
        <authorList>
            <person name="Kim H.J."/>
            <person name="Triplett B.A."/>
        </authorList>
    </citation>
    <scope>NUCLEOTIDE SEQUENCE [LARGE SCALE GENOMIC DNA]</scope>
    <source>
        <strain evidence="3">FRACA_ARgP5</strain>
    </source>
</reference>
<dbReference type="RefSeq" id="WP_101830057.1">
    <property type="nucleotide sequence ID" value="NZ_FZMO01000024.1"/>
</dbReference>
<proteinExistence type="predicted"/>
<feature type="transmembrane region" description="Helical" evidence="2">
    <location>
        <begin position="217"/>
        <end position="233"/>
    </location>
</feature>
<sequence length="399" mass="40514">MSTSQRFTATLLLLCAVCGALGLTALRRSLGYPEVLTASSADSFSAVREHWLAICVGLVLCGVAAGLLVPITVGLVRLLPPGPERSALTVVAAATTGAQLTGLLFWLVSVPALARRAAIPAEADRASAVFDAARSLFGVMVGEVLACLLLAIWSVALIARAARAGVVRRCAGRASLSVPALALLAALGGLAAGGVLGGVLLPFGIDAAVTGRVVGQLIWYLWLVGLAVVVWHLEPGQPTQTGSDPWERTRAAAPTAPTPLPREGSAPSWADPARERHASAGAEDGHGGGSGSSPVADHRPDDRFFDAATEINGPITNRRAADRPALRAAPQPAGRFLGDDAPTEPGVDATFLSHGSPGNPDQPATPDTAGCPGIGGTARRGTDGSDQPAGAGDPAKDPR</sequence>
<evidence type="ECO:0000313" key="3">
    <source>
        <dbReference type="EMBL" id="SNQ45954.1"/>
    </source>
</evidence>
<feature type="transmembrane region" description="Helical" evidence="2">
    <location>
        <begin position="180"/>
        <end position="205"/>
    </location>
</feature>
<protein>
    <submittedName>
        <fullName evidence="3">Uncharacterized protein</fullName>
    </submittedName>
</protein>
<feature type="compositionally biased region" description="Low complexity" evidence="1">
    <location>
        <begin position="326"/>
        <end position="335"/>
    </location>
</feature>
<keyword evidence="2" id="KW-1133">Transmembrane helix</keyword>
<keyword evidence="4" id="KW-1185">Reference proteome</keyword>
<feature type="transmembrane region" description="Helical" evidence="2">
    <location>
        <begin position="136"/>
        <end position="159"/>
    </location>
</feature>